<dbReference type="AlphaFoldDB" id="A0ABD5PBB2"/>
<sequence>MNIPVVAAVGKKAFRSAPVASPAERKSVRGFKSEDGTSSRYAVRNYHGTL</sequence>
<comment type="caution">
    <text evidence="1">The sequence shown here is derived from an EMBL/GenBank/DDBJ whole genome shotgun (WGS) entry which is preliminary data.</text>
</comment>
<dbReference type="EMBL" id="JBHSDS010000006">
    <property type="protein sequence ID" value="MFC4358207.1"/>
    <property type="molecule type" value="Genomic_DNA"/>
</dbReference>
<name>A0ABD5PBB2_9EURY</name>
<dbReference type="RefSeq" id="WP_267624154.1">
    <property type="nucleotide sequence ID" value="NZ_JAODIW010000008.1"/>
</dbReference>
<protein>
    <submittedName>
        <fullName evidence="1">Uncharacterized protein</fullName>
    </submittedName>
</protein>
<evidence type="ECO:0000313" key="2">
    <source>
        <dbReference type="Proteomes" id="UP001595921"/>
    </source>
</evidence>
<keyword evidence="2" id="KW-1185">Reference proteome</keyword>
<proteinExistence type="predicted"/>
<reference evidence="1 2" key="1">
    <citation type="journal article" date="2019" name="Int. J. Syst. Evol. Microbiol.">
        <title>The Global Catalogue of Microorganisms (GCM) 10K type strain sequencing project: providing services to taxonomists for standard genome sequencing and annotation.</title>
        <authorList>
            <consortium name="The Broad Institute Genomics Platform"/>
            <consortium name="The Broad Institute Genome Sequencing Center for Infectious Disease"/>
            <person name="Wu L."/>
            <person name="Ma J."/>
        </authorList>
    </citation>
    <scope>NUCLEOTIDE SEQUENCE [LARGE SCALE GENOMIC DNA]</scope>
    <source>
        <strain evidence="1 2">CGMCC 1.12553</strain>
    </source>
</reference>
<dbReference type="Proteomes" id="UP001595921">
    <property type="component" value="Unassembled WGS sequence"/>
</dbReference>
<evidence type="ECO:0000313" key="1">
    <source>
        <dbReference type="EMBL" id="MFC4358207.1"/>
    </source>
</evidence>
<accession>A0ABD5PBB2</accession>
<gene>
    <name evidence="1" type="ORF">ACFO0N_09630</name>
</gene>
<organism evidence="1 2">
    <name type="scientific">Halobium salinum</name>
    <dbReference type="NCBI Taxonomy" id="1364940"/>
    <lineage>
        <taxon>Archaea</taxon>
        <taxon>Methanobacteriati</taxon>
        <taxon>Methanobacteriota</taxon>
        <taxon>Stenosarchaea group</taxon>
        <taxon>Halobacteria</taxon>
        <taxon>Halobacteriales</taxon>
        <taxon>Haloferacaceae</taxon>
        <taxon>Halobium</taxon>
    </lineage>
</organism>